<evidence type="ECO:0000256" key="16">
    <source>
        <dbReference type="RuleBase" id="RU367090"/>
    </source>
</evidence>
<keyword evidence="9 16" id="KW-0479">Metal-binding</keyword>
<keyword evidence="12 16" id="KW-0833">Ubl conjugation pathway</keyword>
<dbReference type="Pfam" id="PF22999">
    <property type="entry name" value="LTN1_E3_ligase_6th"/>
    <property type="match status" value="1"/>
</dbReference>
<dbReference type="InterPro" id="IPR054477">
    <property type="entry name" value="LTN1_E3_ligase_6th"/>
</dbReference>
<evidence type="ECO:0000256" key="9">
    <source>
        <dbReference type="ARBA" id="ARBA00022723"/>
    </source>
</evidence>
<proteinExistence type="inferred from homology"/>
<protein>
    <recommendedName>
        <fullName evidence="6 16">E3 ubiquitin-protein ligase listerin</fullName>
        <ecNumber evidence="5 16">2.3.2.27</ecNumber>
    </recommendedName>
    <alternativeName>
        <fullName evidence="14 16">RING-type E3 ubiquitin transferase listerin</fullName>
    </alternativeName>
</protein>
<comment type="catalytic activity">
    <reaction evidence="1 16">
        <text>S-ubiquitinyl-[E2 ubiquitin-conjugating enzyme]-L-cysteine + [acceptor protein]-L-lysine = [E2 ubiquitin-conjugating enzyme]-L-cysteine + N(6)-ubiquitinyl-[acceptor protein]-L-lysine.</text>
        <dbReference type="EC" id="2.3.2.27"/>
    </reaction>
</comment>
<dbReference type="GO" id="GO:0016567">
    <property type="term" value="P:protein ubiquitination"/>
    <property type="evidence" value="ECO:0007669"/>
    <property type="project" value="UniProtKB-UniPathway"/>
</dbReference>
<accession>A0A835CNV8</accession>
<dbReference type="InterPro" id="IPR011989">
    <property type="entry name" value="ARM-like"/>
</dbReference>
<dbReference type="UniPathway" id="UPA00143"/>
<dbReference type="InterPro" id="IPR016024">
    <property type="entry name" value="ARM-type_fold"/>
</dbReference>
<dbReference type="Pfam" id="PF23009">
    <property type="entry name" value="UBC_like"/>
    <property type="match status" value="1"/>
</dbReference>
<dbReference type="Pfam" id="PF22958">
    <property type="entry name" value="Ltn1_1st"/>
    <property type="match status" value="1"/>
</dbReference>
<dbReference type="InterPro" id="IPR054476">
    <property type="entry name" value="Ltn1_N"/>
</dbReference>
<evidence type="ECO:0000313" key="20">
    <source>
        <dbReference type="Proteomes" id="UP000639338"/>
    </source>
</evidence>
<evidence type="ECO:0000256" key="4">
    <source>
        <dbReference type="ARBA" id="ARBA00007997"/>
    </source>
</evidence>
<evidence type="ECO:0000256" key="17">
    <source>
        <dbReference type="SAM" id="MobiDB-lite"/>
    </source>
</evidence>
<keyword evidence="10" id="KW-0677">Repeat</keyword>
<evidence type="ECO:0000256" key="15">
    <source>
        <dbReference type="PROSITE-ProRule" id="PRU00175"/>
    </source>
</evidence>
<reference evidence="19 20" key="1">
    <citation type="submission" date="2020-08" db="EMBL/GenBank/DDBJ databases">
        <title>Aphidius gifuensis genome sequencing and assembly.</title>
        <authorList>
            <person name="Du Z."/>
        </authorList>
    </citation>
    <scope>NUCLEOTIDE SEQUENCE [LARGE SCALE GENOMIC DNA]</scope>
    <source>
        <strain evidence="19">YNYX2018</strain>
        <tissue evidence="19">Adults</tissue>
    </source>
</reference>
<dbReference type="EC" id="2.3.2.27" evidence="5 16"/>
<comment type="subunit">
    <text evidence="16">Component of the ribosome quality control complex (RQC).</text>
</comment>
<dbReference type="GO" id="GO:0061630">
    <property type="term" value="F:ubiquitin protein ligase activity"/>
    <property type="evidence" value="ECO:0007669"/>
    <property type="project" value="UniProtKB-UniRule"/>
</dbReference>
<feature type="compositionally biased region" description="Polar residues" evidence="17">
    <location>
        <begin position="9"/>
        <end position="21"/>
    </location>
</feature>
<dbReference type="SUPFAM" id="SSF57850">
    <property type="entry name" value="RING/U-box"/>
    <property type="match status" value="1"/>
</dbReference>
<organism evidence="19 20">
    <name type="scientific">Aphidius gifuensis</name>
    <name type="common">Parasitoid wasp</name>
    <dbReference type="NCBI Taxonomy" id="684658"/>
    <lineage>
        <taxon>Eukaryota</taxon>
        <taxon>Metazoa</taxon>
        <taxon>Ecdysozoa</taxon>
        <taxon>Arthropoda</taxon>
        <taxon>Hexapoda</taxon>
        <taxon>Insecta</taxon>
        <taxon>Pterygota</taxon>
        <taxon>Neoptera</taxon>
        <taxon>Endopterygota</taxon>
        <taxon>Hymenoptera</taxon>
        <taxon>Apocrita</taxon>
        <taxon>Ichneumonoidea</taxon>
        <taxon>Braconidae</taxon>
        <taxon>Aphidiinae</taxon>
        <taxon>Aphidius</taxon>
    </lineage>
</organism>
<comment type="pathway">
    <text evidence="3 16">Protein modification; protein ubiquitination.</text>
</comment>
<evidence type="ECO:0000256" key="11">
    <source>
        <dbReference type="ARBA" id="ARBA00022771"/>
    </source>
</evidence>
<dbReference type="GO" id="GO:0008270">
    <property type="term" value="F:zinc ion binding"/>
    <property type="evidence" value="ECO:0007669"/>
    <property type="project" value="UniProtKB-KW"/>
</dbReference>
<dbReference type="GO" id="GO:0005829">
    <property type="term" value="C:cytosol"/>
    <property type="evidence" value="ECO:0007669"/>
    <property type="project" value="UniProtKB-SubCell"/>
</dbReference>
<evidence type="ECO:0000256" key="8">
    <source>
        <dbReference type="ARBA" id="ARBA00022679"/>
    </source>
</evidence>
<keyword evidence="8 16" id="KW-0808">Transferase</keyword>
<evidence type="ECO:0000256" key="12">
    <source>
        <dbReference type="ARBA" id="ARBA00022786"/>
    </source>
</evidence>
<dbReference type="PROSITE" id="PS50089">
    <property type="entry name" value="ZF_RING_2"/>
    <property type="match status" value="1"/>
</dbReference>
<dbReference type="Proteomes" id="UP000639338">
    <property type="component" value="Unassembled WGS sequence"/>
</dbReference>
<comment type="similarity">
    <text evidence="4 16">Belongs to the LTN1 family.</text>
</comment>
<evidence type="ECO:0000259" key="18">
    <source>
        <dbReference type="PROSITE" id="PS50089"/>
    </source>
</evidence>
<dbReference type="GO" id="GO:1990116">
    <property type="term" value="P:ribosome-associated ubiquitin-dependent protein catabolic process"/>
    <property type="evidence" value="ECO:0007669"/>
    <property type="project" value="UniProtKB-UniRule"/>
</dbReference>
<evidence type="ECO:0000256" key="13">
    <source>
        <dbReference type="ARBA" id="ARBA00022833"/>
    </source>
</evidence>
<dbReference type="InterPro" id="IPR013083">
    <property type="entry name" value="Znf_RING/FYVE/PHD"/>
</dbReference>
<dbReference type="Gene3D" id="1.25.10.10">
    <property type="entry name" value="Leucine-rich Repeat Variant"/>
    <property type="match status" value="1"/>
</dbReference>
<comment type="function">
    <text evidence="16">E3 ubiquitin-protein ligase. Component of the ribosome quality control complex (RQC), a ribosome-associated complex that mediates ubiquitination and extraction of incompletely synthesized nascent chains for proteasomal degradation.</text>
</comment>
<name>A0A835CNV8_APHGI</name>
<dbReference type="InterPro" id="IPR011016">
    <property type="entry name" value="Znf_RING-CH"/>
</dbReference>
<dbReference type="InterPro" id="IPR054478">
    <property type="entry name" value="LTN1_UBC"/>
</dbReference>
<evidence type="ECO:0000256" key="6">
    <source>
        <dbReference type="ARBA" id="ARBA00017157"/>
    </source>
</evidence>
<dbReference type="Gene3D" id="3.30.40.10">
    <property type="entry name" value="Zinc/RING finger domain, C3HC4 (zinc finger)"/>
    <property type="match status" value="1"/>
</dbReference>
<evidence type="ECO:0000256" key="2">
    <source>
        <dbReference type="ARBA" id="ARBA00004514"/>
    </source>
</evidence>
<evidence type="ECO:0000256" key="1">
    <source>
        <dbReference type="ARBA" id="ARBA00000900"/>
    </source>
</evidence>
<evidence type="ECO:0000256" key="10">
    <source>
        <dbReference type="ARBA" id="ARBA00022737"/>
    </source>
</evidence>
<evidence type="ECO:0000256" key="3">
    <source>
        <dbReference type="ARBA" id="ARBA00004906"/>
    </source>
</evidence>
<keyword evidence="20" id="KW-1185">Reference proteome</keyword>
<dbReference type="GO" id="GO:0072344">
    <property type="term" value="P:rescue of stalled ribosome"/>
    <property type="evidence" value="ECO:0007669"/>
    <property type="project" value="UniProtKB-UniRule"/>
</dbReference>
<comment type="subcellular location">
    <subcellularLocation>
        <location evidence="2">Cytoplasm</location>
        <location evidence="2">Cytosol</location>
    </subcellularLocation>
</comment>
<dbReference type="SUPFAM" id="SSF48371">
    <property type="entry name" value="ARM repeat"/>
    <property type="match status" value="1"/>
</dbReference>
<dbReference type="PANTHER" id="PTHR12389">
    <property type="entry name" value="ZINC FINGER PROTEIN 294"/>
    <property type="match status" value="1"/>
</dbReference>
<keyword evidence="13 16" id="KW-0862">Zinc</keyword>
<dbReference type="FunFam" id="3.30.40.10:FF:000038">
    <property type="entry name" value="E3 ubiquitin-protein ligase listerin"/>
    <property type="match status" value="1"/>
</dbReference>
<dbReference type="CDD" id="cd16491">
    <property type="entry name" value="RING-CH-C4HC3_LTN1"/>
    <property type="match status" value="1"/>
</dbReference>
<dbReference type="SMART" id="SM00744">
    <property type="entry name" value="RINGv"/>
    <property type="match status" value="1"/>
</dbReference>
<evidence type="ECO:0000256" key="5">
    <source>
        <dbReference type="ARBA" id="ARBA00012483"/>
    </source>
</evidence>
<evidence type="ECO:0000256" key="14">
    <source>
        <dbReference type="ARBA" id="ARBA00032366"/>
    </source>
</evidence>
<comment type="caution">
    <text evidence="19">The sequence shown here is derived from an EMBL/GenBank/DDBJ whole genome shotgun (WGS) entry which is preliminary data.</text>
</comment>
<keyword evidence="7" id="KW-0963">Cytoplasm</keyword>
<gene>
    <name evidence="19" type="ORF">HCN44_000467</name>
</gene>
<dbReference type="OrthoDB" id="6108at2759"/>
<dbReference type="GO" id="GO:1990112">
    <property type="term" value="C:RQC complex"/>
    <property type="evidence" value="ECO:0007669"/>
    <property type="project" value="UniProtKB-UniRule"/>
</dbReference>
<dbReference type="InterPro" id="IPR001841">
    <property type="entry name" value="Znf_RING"/>
</dbReference>
<keyword evidence="11 15" id="KW-0863">Zinc-finger</keyword>
<feature type="region of interest" description="Disordered" evidence="17">
    <location>
        <begin position="1"/>
        <end position="21"/>
    </location>
</feature>
<dbReference type="InterPro" id="IPR039804">
    <property type="entry name" value="RING-CH-C4HC3_LTN1"/>
</dbReference>
<dbReference type="EMBL" id="JACMRX010000004">
    <property type="protein sequence ID" value="KAF7990662.1"/>
    <property type="molecule type" value="Genomic_DNA"/>
</dbReference>
<dbReference type="GO" id="GO:0043023">
    <property type="term" value="F:ribosomal large subunit binding"/>
    <property type="evidence" value="ECO:0007669"/>
    <property type="project" value="TreeGrafter"/>
</dbReference>
<evidence type="ECO:0000313" key="19">
    <source>
        <dbReference type="EMBL" id="KAF7990662.1"/>
    </source>
</evidence>
<sequence length="1676" mass="193996">MGKNKSQRTKNNTKPSNSSRSAELLSKAMSNVVGFSVPKDCDYVQRLSIGNLNDIDIDQSFQLVLKKMTKKDATTKFKALQEFSQMCNESSIEIVESILPFWPRHYLALSVDLEHRVREAAQLAHASLVKRAGRNIAIYLKRIAGVWFTSQFDTYPLTASAAMNSFNDTFPDKKLNDAIIYCQNEILSYIRDNIIVQTPQTMNTNKLLTPEELETKYQRILICSLQSYSYYHKRIPPQQIEKTMHIHQQIISNTKFWKLSKHENTLIKTAFFNVLSSIINTATSLINDEKKRAMTSIMNCLDDSDPGILSAVWECIVIAIDKINDWHNSVSTEKLVLPKLWRVLKNGGQGCASVVYPSLLPLLSQFHKFNSDDKKNCYYNFFDNMKIGFSQKTVQMSRSEIFSITKSFVECFRYTVLLNNDDLDFCSGLLQNQLMPLIESCMLEYSKNKKIMFHEVTQLVRYWSKNRENKKYQSYQKLVELFWIQLEKIFFKLSDSTMNNNDEIQISNIFHAKIELLTSLQYTPVQSRHGRHVQFADCDDFINRKEIVEIISNNNDEAFDNELVQLVSKVCINFLNNIENENSRKRIDYLNQLTLTFESEKLFIEMTKGNESLFEFYNKNLKNWLAEKKFDSNSVVQLTFMLYSYMTDYEKKMILDSLNDFDDDNILSEALTVCLVNKNRKDYQINNWLKQQQVTDYLIKVSKKICDKNETEKSLDVGLIILAFRSINSKVSVNQEAIDGIASVFCEKLNNHDELVDNPMVDLVLQLLELTWTHQDCTSGSLKLLRSLFGLTLHDNISLSVKKKTRENWKSGLKKINKKLLSDKLLDFQSECISILFKKLYSSSNANVDDMVDIVFDFIESSCYYDYYSALSMMIQFNLSQKHIFTEWIPQVADLILYGEILSGYFHLSNPIRSLPVDKPMTYIISEKEVIPDKTESCLQWALLNVKLLIKLLVKLADHHVAEDSSDKGYLADLHHIINSILLIVSLSDLYGNHYKSAKNYDSIKKLNELLNVDCIELRKKVPKFIWGNVLNESKKVDDFWIEFGSIFNQFLRHYYLDDKHLLEIKLNSDGKLRKFLELDNNLLTLAHHINAVVLARNLVGGRQHDILCRDVLIKIIKRCQNNNFLLVNANSGIDVDNVSWEDFYLPLEVIRLFTQFVKTAPTVMNSTLWDAVCVYLASWQFSVNKSKHNHHDLKVQCFIVAVSNMFCEVQSLMNRHEKNTICELPPTLLSEWNDVFAEDIHRGIVTTWMYYADLYNKKNDYLMPIVMLNYLGNAVKLLNGNLFFKTDSGNTSPEVTSNELIKFSFKLSSSSVPSLQLSSYFMLNRMIPKLVELDKNSMDKDNFDSKTLIISNFKDSLKSTQNIVDAMLSGLKLCDNISCTIQSYTDSYTYTLAYLLVWANVLEICSHAHADLRYQYAEKLKDDFFPSLLNNIFRLMPAEILQETKSRLPIPHLSDIFKNPPVLNFNQSLSDLKIDHIACWIYVNCLRFLPVAVRQWWSTLDPKASSVVEKITMLYVTPILCQEELLKKRIEVPNMVIKVHPSAREVIALYQMDDTRLELNMVLPVNYPLGPVSVEPGQYACGAANWKNCHMQLSIFLTHQNGSIWDGLMMWKKNLDKKFAGVEECYICFSIFHINTYQIPKLSCHTCRKKFHAPCLYKWFSTSQKSTCPICRNIF</sequence>
<dbReference type="PANTHER" id="PTHR12389:SF0">
    <property type="entry name" value="E3 UBIQUITIN-PROTEIN LIGASE LISTERIN"/>
    <property type="match status" value="1"/>
</dbReference>
<evidence type="ECO:0000256" key="7">
    <source>
        <dbReference type="ARBA" id="ARBA00022490"/>
    </source>
</evidence>
<feature type="domain" description="RING-type" evidence="18">
    <location>
        <begin position="1626"/>
        <end position="1673"/>
    </location>
</feature>
<dbReference type="InterPro" id="IPR039795">
    <property type="entry name" value="LTN1/Rkr1"/>
</dbReference>